<feature type="region of interest" description="Disordered" evidence="1">
    <location>
        <begin position="55"/>
        <end position="79"/>
    </location>
</feature>
<keyword evidence="3" id="KW-1185">Reference proteome</keyword>
<evidence type="ECO:0000313" key="3">
    <source>
        <dbReference type="Proteomes" id="UP001059596"/>
    </source>
</evidence>
<organism evidence="2 3">
    <name type="scientific">Drosophila gunungcola</name>
    <name type="common">fruit fly</name>
    <dbReference type="NCBI Taxonomy" id="103775"/>
    <lineage>
        <taxon>Eukaryota</taxon>
        <taxon>Metazoa</taxon>
        <taxon>Ecdysozoa</taxon>
        <taxon>Arthropoda</taxon>
        <taxon>Hexapoda</taxon>
        <taxon>Insecta</taxon>
        <taxon>Pterygota</taxon>
        <taxon>Neoptera</taxon>
        <taxon>Endopterygota</taxon>
        <taxon>Diptera</taxon>
        <taxon>Brachycera</taxon>
        <taxon>Muscomorpha</taxon>
        <taxon>Ephydroidea</taxon>
        <taxon>Drosophilidae</taxon>
        <taxon>Drosophila</taxon>
        <taxon>Sophophora</taxon>
    </lineage>
</organism>
<dbReference type="Proteomes" id="UP001059596">
    <property type="component" value="Chromosome 3R"/>
</dbReference>
<proteinExistence type="predicted"/>
<evidence type="ECO:0000313" key="2">
    <source>
        <dbReference type="EMBL" id="KAI8044008.1"/>
    </source>
</evidence>
<dbReference type="EMBL" id="JAMKOV010000001">
    <property type="protein sequence ID" value="KAI8044008.1"/>
    <property type="molecule type" value="Genomic_DNA"/>
</dbReference>
<name>A0A9P9YW78_9MUSC</name>
<comment type="caution">
    <text evidence="2">The sequence shown here is derived from an EMBL/GenBank/DDBJ whole genome shotgun (WGS) entry which is preliminary data.</text>
</comment>
<reference evidence="2" key="1">
    <citation type="journal article" date="2023" name="Genome Biol. Evol.">
        <title>Long-read-based Genome Assembly of Drosophila gunungcola Reveals Fewer Chemosensory Genes in Flower-breeding Species.</title>
        <authorList>
            <person name="Negi A."/>
            <person name="Liao B.Y."/>
            <person name="Yeh S.D."/>
        </authorList>
    </citation>
    <scope>NUCLEOTIDE SEQUENCE</scope>
    <source>
        <strain evidence="2">Sukarami</strain>
    </source>
</reference>
<protein>
    <submittedName>
        <fullName evidence="2">Uncharacterized protein</fullName>
    </submittedName>
</protein>
<accession>A0A9P9YW78</accession>
<sequence length="79" mass="8493">MIPTLRVFSVRQNSVLAACTCCNALTFTLAAWPLKAHPTQCGSVRLSSAELISSHRIPSDPIPSQPDATHLSSPTCTRM</sequence>
<feature type="compositionally biased region" description="Polar residues" evidence="1">
    <location>
        <begin position="66"/>
        <end position="79"/>
    </location>
</feature>
<dbReference type="AlphaFoldDB" id="A0A9P9YW78"/>
<gene>
    <name evidence="2" type="ORF">M5D96_000156</name>
</gene>
<evidence type="ECO:0000256" key="1">
    <source>
        <dbReference type="SAM" id="MobiDB-lite"/>
    </source>
</evidence>